<protein>
    <recommendedName>
        <fullName evidence="5">Checkpoint protein</fullName>
    </recommendedName>
</protein>
<dbReference type="GO" id="GO:0006289">
    <property type="term" value="P:nucleotide-excision repair"/>
    <property type="evidence" value="ECO:0007669"/>
    <property type="project" value="TreeGrafter"/>
</dbReference>
<dbReference type="GO" id="GO:0000724">
    <property type="term" value="P:double-strand break repair via homologous recombination"/>
    <property type="evidence" value="ECO:0007669"/>
    <property type="project" value="TreeGrafter"/>
</dbReference>
<dbReference type="PANTHER" id="PTHR12900">
    <property type="entry name" value="MITOTIC AND DNA DAMAGE CHECKPOINT PROTEIN HUS1"/>
    <property type="match status" value="1"/>
</dbReference>
<reference evidence="3 4" key="1">
    <citation type="submission" date="2020-02" db="EMBL/GenBank/DDBJ databases">
        <authorList>
            <person name="Ferguson B K."/>
        </authorList>
    </citation>
    <scope>NUCLEOTIDE SEQUENCE [LARGE SCALE GENOMIC DNA]</scope>
</reference>
<evidence type="ECO:0000256" key="1">
    <source>
        <dbReference type="ARBA" id="ARBA00004123"/>
    </source>
</evidence>
<proteinExistence type="predicted"/>
<accession>A0A6H5H4P3</accession>
<name>A0A6H5H4P3_9HEMI</name>
<dbReference type="GO" id="GO:0030896">
    <property type="term" value="C:checkpoint clamp complex"/>
    <property type="evidence" value="ECO:0007669"/>
    <property type="project" value="InterPro"/>
</dbReference>
<dbReference type="OrthoDB" id="10063861at2759"/>
<evidence type="ECO:0000313" key="3">
    <source>
        <dbReference type="EMBL" id="CAB0012429.1"/>
    </source>
</evidence>
<dbReference type="Proteomes" id="UP000479000">
    <property type="component" value="Unassembled WGS sequence"/>
</dbReference>
<dbReference type="PANTHER" id="PTHR12900:SF0">
    <property type="entry name" value="CHECKPOINT PROTEIN"/>
    <property type="match status" value="1"/>
</dbReference>
<keyword evidence="4" id="KW-1185">Reference proteome</keyword>
<comment type="subcellular location">
    <subcellularLocation>
        <location evidence="1">Nucleus</location>
    </subcellularLocation>
</comment>
<evidence type="ECO:0000256" key="2">
    <source>
        <dbReference type="ARBA" id="ARBA00023242"/>
    </source>
</evidence>
<evidence type="ECO:0000313" key="4">
    <source>
        <dbReference type="Proteomes" id="UP000479000"/>
    </source>
</evidence>
<sequence length="239" mass="26632">MFLTITTGTKRRKKRTISRLSRHVIASVINKQCKQCTLRLNSQNFTLMVTDENSSPKQVVIWCVLEATKFFSEYFVEGISESNEIYLLVPPEMLSMSLNTLKATNNNAKSVKLKLANKITPCLTVEIVLVALEMKTFKKLKAVLEKFRKLSPWVALSVTSEGNLSSSVTSSTATVTTLFKNTVASYSSEEVSPKWANPLRKWAPISGTTGIARMAVVRWDSSPNGEFDTVRSPFPGRLS</sequence>
<keyword evidence="2" id="KW-0539">Nucleus</keyword>
<organism evidence="3 4">
    <name type="scientific">Nesidiocoris tenuis</name>
    <dbReference type="NCBI Taxonomy" id="355587"/>
    <lineage>
        <taxon>Eukaryota</taxon>
        <taxon>Metazoa</taxon>
        <taxon>Ecdysozoa</taxon>
        <taxon>Arthropoda</taxon>
        <taxon>Hexapoda</taxon>
        <taxon>Insecta</taxon>
        <taxon>Pterygota</taxon>
        <taxon>Neoptera</taxon>
        <taxon>Paraneoptera</taxon>
        <taxon>Hemiptera</taxon>
        <taxon>Heteroptera</taxon>
        <taxon>Panheteroptera</taxon>
        <taxon>Cimicomorpha</taxon>
        <taxon>Miridae</taxon>
        <taxon>Dicyphina</taxon>
        <taxon>Nesidiocoris</taxon>
    </lineage>
</organism>
<dbReference type="Gene3D" id="3.70.10.10">
    <property type="match status" value="2"/>
</dbReference>
<dbReference type="AlphaFoldDB" id="A0A6H5H4P3"/>
<dbReference type="GO" id="GO:0000723">
    <property type="term" value="P:telomere maintenance"/>
    <property type="evidence" value="ECO:0007669"/>
    <property type="project" value="TreeGrafter"/>
</dbReference>
<dbReference type="InterPro" id="IPR007150">
    <property type="entry name" value="HUS1/Mec3"/>
</dbReference>
<dbReference type="GO" id="GO:0033314">
    <property type="term" value="P:mitotic DNA replication checkpoint signaling"/>
    <property type="evidence" value="ECO:0007669"/>
    <property type="project" value="TreeGrafter"/>
</dbReference>
<dbReference type="GO" id="GO:0044778">
    <property type="term" value="P:meiotic DNA integrity checkpoint signaling"/>
    <property type="evidence" value="ECO:0007669"/>
    <property type="project" value="TreeGrafter"/>
</dbReference>
<dbReference type="Pfam" id="PF04005">
    <property type="entry name" value="Hus1"/>
    <property type="match status" value="1"/>
</dbReference>
<evidence type="ECO:0008006" key="5">
    <source>
        <dbReference type="Google" id="ProtNLM"/>
    </source>
</evidence>
<dbReference type="GO" id="GO:0031573">
    <property type="term" value="P:mitotic intra-S DNA damage checkpoint signaling"/>
    <property type="evidence" value="ECO:0007669"/>
    <property type="project" value="TreeGrafter"/>
</dbReference>
<dbReference type="EMBL" id="CADCXU010025430">
    <property type="protein sequence ID" value="CAB0012429.1"/>
    <property type="molecule type" value="Genomic_DNA"/>
</dbReference>
<dbReference type="GO" id="GO:0035861">
    <property type="term" value="C:site of double-strand break"/>
    <property type="evidence" value="ECO:0007669"/>
    <property type="project" value="TreeGrafter"/>
</dbReference>
<gene>
    <name evidence="3" type="ORF">NTEN_LOCUS17171</name>
</gene>